<evidence type="ECO:0000313" key="2">
    <source>
        <dbReference type="EMBL" id="RIA99669.1"/>
    </source>
</evidence>
<dbReference type="EMBL" id="QKYT01000002">
    <property type="protein sequence ID" value="RIA99669.1"/>
    <property type="molecule type" value="Genomic_DNA"/>
</dbReference>
<evidence type="ECO:0000256" key="1">
    <source>
        <dbReference type="SAM" id="MobiDB-lite"/>
    </source>
</evidence>
<dbReference type="AlphaFoldDB" id="A0A397TQG0"/>
<evidence type="ECO:0000313" key="3">
    <source>
        <dbReference type="Proteomes" id="UP000265703"/>
    </source>
</evidence>
<name>A0A397TQG0_9GLOM</name>
<sequence length="57" mass="6667">MSCSEGKNSVNKNIEKQVHSSQRLKTLDHKHRGINFQKVLDKFYQENIVEVDPQLQV</sequence>
<keyword evidence="3" id="KW-1185">Reference proteome</keyword>
<feature type="region of interest" description="Disordered" evidence="1">
    <location>
        <begin position="1"/>
        <end position="27"/>
    </location>
</feature>
<accession>A0A397TQG0</accession>
<organism evidence="2 3">
    <name type="scientific">Glomus cerebriforme</name>
    <dbReference type="NCBI Taxonomy" id="658196"/>
    <lineage>
        <taxon>Eukaryota</taxon>
        <taxon>Fungi</taxon>
        <taxon>Fungi incertae sedis</taxon>
        <taxon>Mucoromycota</taxon>
        <taxon>Glomeromycotina</taxon>
        <taxon>Glomeromycetes</taxon>
        <taxon>Glomerales</taxon>
        <taxon>Glomeraceae</taxon>
        <taxon>Glomus</taxon>
    </lineage>
</organism>
<gene>
    <name evidence="2" type="ORF">C1645_746860</name>
</gene>
<protein>
    <submittedName>
        <fullName evidence="2">Uncharacterized protein</fullName>
    </submittedName>
</protein>
<reference evidence="2 3" key="1">
    <citation type="submission" date="2018-06" db="EMBL/GenBank/DDBJ databases">
        <title>Comparative genomics reveals the genomic features of Rhizophagus irregularis, R. cerebriforme, R. diaphanum and Gigaspora rosea, and their symbiotic lifestyle signature.</title>
        <authorList>
            <person name="Morin E."/>
            <person name="San Clemente H."/>
            <person name="Chen E.C.H."/>
            <person name="De La Providencia I."/>
            <person name="Hainaut M."/>
            <person name="Kuo A."/>
            <person name="Kohler A."/>
            <person name="Murat C."/>
            <person name="Tang N."/>
            <person name="Roy S."/>
            <person name="Loubradou J."/>
            <person name="Henrissat B."/>
            <person name="Grigoriev I.V."/>
            <person name="Corradi N."/>
            <person name="Roux C."/>
            <person name="Martin F.M."/>
        </authorList>
    </citation>
    <scope>NUCLEOTIDE SEQUENCE [LARGE SCALE GENOMIC DNA]</scope>
    <source>
        <strain evidence="2 3">DAOM 227022</strain>
    </source>
</reference>
<comment type="caution">
    <text evidence="2">The sequence shown here is derived from an EMBL/GenBank/DDBJ whole genome shotgun (WGS) entry which is preliminary data.</text>
</comment>
<proteinExistence type="predicted"/>
<dbReference type="Proteomes" id="UP000265703">
    <property type="component" value="Unassembled WGS sequence"/>
</dbReference>
<dbReference type="STRING" id="658196.A0A397TQG0"/>
<feature type="compositionally biased region" description="Polar residues" evidence="1">
    <location>
        <begin position="1"/>
        <end position="12"/>
    </location>
</feature>
<dbReference type="OrthoDB" id="342064at2759"/>